<dbReference type="InterPro" id="IPR027973">
    <property type="entry name" value="FSAF1-like"/>
</dbReference>
<keyword evidence="3" id="KW-1185">Reference proteome</keyword>
<gene>
    <name evidence="2" type="ORF">pipiens_009300</name>
</gene>
<accession>A0ABD1DE93</accession>
<comment type="caution">
    <text evidence="2">The sequence shown here is derived from an EMBL/GenBank/DDBJ whole genome shotgun (WGS) entry which is preliminary data.</text>
</comment>
<dbReference type="EMBL" id="JBEHCU010006056">
    <property type="protein sequence ID" value="KAL1398006.1"/>
    <property type="molecule type" value="Genomic_DNA"/>
</dbReference>
<sequence length="210" mass="23847">MAETMAPDFIPIQTRASRVKEAPSEFSVTVFEPKKARANRPKLPKVKRLAPEEDAKSDDNGDSDEADIDDIFSDARRRKRKVKEDPQTFDISRARKEVINFGISGFDRDTKHEAKVALAIKLGAKAPKNPYRNYKEILEERKRQKEDTDRENRRRKGQSFGAAKSFQQHQQRARQKASDPGSVTKHYGVVDPKIGDKEAEGVDGVRINNV</sequence>
<proteinExistence type="predicted"/>
<name>A0ABD1DE93_CULPP</name>
<feature type="compositionally biased region" description="Basic and acidic residues" evidence="1">
    <location>
        <begin position="49"/>
        <end position="59"/>
    </location>
</feature>
<evidence type="ECO:0000256" key="1">
    <source>
        <dbReference type="SAM" id="MobiDB-lite"/>
    </source>
</evidence>
<dbReference type="PANTHER" id="PTHR28366">
    <property type="entry name" value="CHROMOSOME 1 OPEN READING FRAME 131"/>
    <property type="match status" value="1"/>
</dbReference>
<organism evidence="2 3">
    <name type="scientific">Culex pipiens pipiens</name>
    <name type="common">Northern house mosquito</name>
    <dbReference type="NCBI Taxonomy" id="38569"/>
    <lineage>
        <taxon>Eukaryota</taxon>
        <taxon>Metazoa</taxon>
        <taxon>Ecdysozoa</taxon>
        <taxon>Arthropoda</taxon>
        <taxon>Hexapoda</taxon>
        <taxon>Insecta</taxon>
        <taxon>Pterygota</taxon>
        <taxon>Neoptera</taxon>
        <taxon>Endopterygota</taxon>
        <taxon>Diptera</taxon>
        <taxon>Nematocera</taxon>
        <taxon>Culicoidea</taxon>
        <taxon>Culicidae</taxon>
        <taxon>Culicinae</taxon>
        <taxon>Culicini</taxon>
        <taxon>Culex</taxon>
        <taxon>Culex</taxon>
    </lineage>
</organism>
<evidence type="ECO:0000313" key="2">
    <source>
        <dbReference type="EMBL" id="KAL1398006.1"/>
    </source>
</evidence>
<dbReference type="Pfam" id="PF15375">
    <property type="entry name" value="FSAF1"/>
    <property type="match status" value="1"/>
</dbReference>
<dbReference type="InterPro" id="IPR052852">
    <property type="entry name" value="SSU_Processome_Comp"/>
</dbReference>
<feature type="compositionally biased region" description="Acidic residues" evidence="1">
    <location>
        <begin position="60"/>
        <end position="72"/>
    </location>
</feature>
<dbReference type="Proteomes" id="UP001562425">
    <property type="component" value="Unassembled WGS sequence"/>
</dbReference>
<dbReference type="AlphaFoldDB" id="A0ABD1DE93"/>
<reference evidence="2 3" key="1">
    <citation type="submission" date="2024-05" db="EMBL/GenBank/DDBJ databases">
        <title>Culex pipiens pipiens assembly and annotation.</title>
        <authorList>
            <person name="Alout H."/>
            <person name="Durand T."/>
        </authorList>
    </citation>
    <scope>NUCLEOTIDE SEQUENCE [LARGE SCALE GENOMIC DNA]</scope>
    <source>
        <strain evidence="2">HA-2024</strain>
        <tissue evidence="2">Whole body</tissue>
    </source>
</reference>
<evidence type="ECO:0000313" key="3">
    <source>
        <dbReference type="Proteomes" id="UP001562425"/>
    </source>
</evidence>
<feature type="region of interest" description="Disordered" evidence="1">
    <location>
        <begin position="33"/>
        <end position="86"/>
    </location>
</feature>
<dbReference type="PANTHER" id="PTHR28366:SF1">
    <property type="entry name" value="CHROMOSOME 1 OPEN READING FRAME 131"/>
    <property type="match status" value="1"/>
</dbReference>
<feature type="compositionally biased region" description="Basic and acidic residues" evidence="1">
    <location>
        <begin position="133"/>
        <end position="152"/>
    </location>
</feature>
<feature type="region of interest" description="Disordered" evidence="1">
    <location>
        <begin position="132"/>
        <end position="210"/>
    </location>
</feature>
<feature type="compositionally biased region" description="Basic residues" evidence="1">
    <location>
        <begin position="36"/>
        <end position="48"/>
    </location>
</feature>
<protein>
    <submittedName>
        <fullName evidence="2">Uncharacterized protein</fullName>
    </submittedName>
</protein>